<gene>
    <name evidence="3" type="ORF">LC087_18770</name>
</gene>
<keyword evidence="1" id="KW-0238">DNA-binding</keyword>
<organism evidence="3 4">
    <name type="scientific">Bacillus carboniphilus</name>
    <dbReference type="NCBI Taxonomy" id="86663"/>
    <lineage>
        <taxon>Bacteria</taxon>
        <taxon>Bacillati</taxon>
        <taxon>Bacillota</taxon>
        <taxon>Bacilli</taxon>
        <taxon>Bacillales</taxon>
        <taxon>Bacillaceae</taxon>
        <taxon>Bacillus</taxon>
    </lineage>
</organism>
<dbReference type="PANTHER" id="PTHR46558">
    <property type="entry name" value="TRACRIPTIONAL REGULATORY PROTEIN-RELATED-RELATED"/>
    <property type="match status" value="1"/>
</dbReference>
<dbReference type="CDD" id="cd00093">
    <property type="entry name" value="HTH_XRE"/>
    <property type="match status" value="1"/>
</dbReference>
<dbReference type="Pfam" id="PF01381">
    <property type="entry name" value="HTH_3"/>
    <property type="match status" value="1"/>
</dbReference>
<geneLocation type="plasmid" evidence="3 4">
    <name>unnamed1</name>
</geneLocation>
<dbReference type="Gene3D" id="1.10.260.40">
    <property type="entry name" value="lambda repressor-like DNA-binding domains"/>
    <property type="match status" value="1"/>
</dbReference>
<reference evidence="3 4" key="1">
    <citation type="submission" date="2023-06" db="EMBL/GenBank/DDBJ databases">
        <title>Five Gram-positive bacteria isolated from mangrove sediments in Shenzhen, Guangdong, China.</title>
        <authorList>
            <person name="Yu S."/>
            <person name="Zheng W."/>
            <person name="Huang Y."/>
        </authorList>
    </citation>
    <scope>NUCLEOTIDE SEQUENCE [LARGE SCALE GENOMIC DNA]</scope>
    <source>
        <strain evidence="3 4">SaN35-3</strain>
        <plasmid evidence="3 4">unnamed1</plasmid>
    </source>
</reference>
<protein>
    <submittedName>
        <fullName evidence="3">Helix-turn-helix transcriptional regulator</fullName>
    </submittedName>
</protein>
<dbReference type="PANTHER" id="PTHR46558:SF4">
    <property type="entry name" value="DNA-BIDING PHAGE PROTEIN"/>
    <property type="match status" value="1"/>
</dbReference>
<evidence type="ECO:0000313" key="3">
    <source>
        <dbReference type="EMBL" id="WLR44427.1"/>
    </source>
</evidence>
<name>A0ABY9JYF8_9BACI</name>
<keyword evidence="3" id="KW-0614">Plasmid</keyword>
<evidence type="ECO:0000256" key="1">
    <source>
        <dbReference type="ARBA" id="ARBA00023125"/>
    </source>
</evidence>
<proteinExistence type="predicted"/>
<sequence>MSNERDFSKERLKALREKNKYSSTQLADKVGVHKSSISAFEVGKRKPSLHVLTKLAVALNTTTDYLTMMRDDPNPYIPNEELDSVLKEKKITYKGKELTPEQAQKIAEMIDVLIK</sequence>
<dbReference type="SUPFAM" id="SSF47413">
    <property type="entry name" value="lambda repressor-like DNA-binding domains"/>
    <property type="match status" value="1"/>
</dbReference>
<accession>A0ABY9JYF8</accession>
<dbReference type="Proteomes" id="UP001197974">
    <property type="component" value="Plasmid unnamed1"/>
</dbReference>
<dbReference type="PROSITE" id="PS50943">
    <property type="entry name" value="HTH_CROC1"/>
    <property type="match status" value="1"/>
</dbReference>
<dbReference type="InterPro" id="IPR001387">
    <property type="entry name" value="Cro/C1-type_HTH"/>
</dbReference>
<feature type="domain" description="HTH cro/C1-type" evidence="2">
    <location>
        <begin position="12"/>
        <end position="66"/>
    </location>
</feature>
<dbReference type="RefSeq" id="WP_226540711.1">
    <property type="nucleotide sequence ID" value="NZ_CP129014.1"/>
</dbReference>
<dbReference type="EMBL" id="CP129014">
    <property type="protein sequence ID" value="WLR44427.1"/>
    <property type="molecule type" value="Genomic_DNA"/>
</dbReference>
<evidence type="ECO:0000259" key="2">
    <source>
        <dbReference type="PROSITE" id="PS50943"/>
    </source>
</evidence>
<dbReference type="SMART" id="SM00530">
    <property type="entry name" value="HTH_XRE"/>
    <property type="match status" value="1"/>
</dbReference>
<evidence type="ECO:0000313" key="4">
    <source>
        <dbReference type="Proteomes" id="UP001197974"/>
    </source>
</evidence>
<keyword evidence="4" id="KW-1185">Reference proteome</keyword>
<dbReference type="InterPro" id="IPR010982">
    <property type="entry name" value="Lambda_DNA-bd_dom_sf"/>
</dbReference>